<proteinExistence type="predicted"/>
<dbReference type="InterPro" id="IPR011009">
    <property type="entry name" value="Kinase-like_dom_sf"/>
</dbReference>
<feature type="domain" description="Aminoglycoside phosphotransferase" evidence="1">
    <location>
        <begin position="146"/>
        <end position="212"/>
    </location>
</feature>
<dbReference type="Pfam" id="PF01636">
    <property type="entry name" value="APH"/>
    <property type="match status" value="1"/>
</dbReference>
<protein>
    <recommendedName>
        <fullName evidence="1">Aminoglycoside phosphotransferase domain-containing protein</fullName>
    </recommendedName>
</protein>
<reference evidence="2 3" key="1">
    <citation type="submission" date="2020-08" db="EMBL/GenBank/DDBJ databases">
        <title>Genomic Encyclopedia of Type Strains, Phase III (KMG-III): the genomes of soil and plant-associated and newly described type strains.</title>
        <authorList>
            <person name="Whitman W."/>
        </authorList>
    </citation>
    <scope>NUCLEOTIDE SEQUENCE [LARGE SCALE GENOMIC DNA]</scope>
    <source>
        <strain evidence="2 3">CECT 3287</strain>
    </source>
</reference>
<sequence length="263" mass="28308">MSRAVTLPRPVTDAIVARIGPFEVIPASGGHHAEVAARVIGRVRTVFVKAACSDFGVRSLRFEARVSRAVGASLSPAVEWQCEWGGWLVVAFECCDGPHADLSPGSPDLDLLASAVERLGRMPAPDLSLFSPTARLGFATADLEGATLVHTDLNRANLIVTAGGLRIVDWAMAAKAAPWLELALLVPWLIGSGHSPEQAEQWVARFPVWRATDAAVVADFASKNAAKWLRKAQENPVGWARDLADWTGRWSAYQRGKASAERL</sequence>
<dbReference type="Gene3D" id="3.90.1200.10">
    <property type="match status" value="1"/>
</dbReference>
<evidence type="ECO:0000313" key="3">
    <source>
        <dbReference type="Proteomes" id="UP000590749"/>
    </source>
</evidence>
<dbReference type="EMBL" id="JACHXF010000012">
    <property type="protein sequence ID" value="MBB3097825.1"/>
    <property type="molecule type" value="Genomic_DNA"/>
</dbReference>
<gene>
    <name evidence="2" type="ORF">FHR83_005509</name>
</gene>
<evidence type="ECO:0000313" key="2">
    <source>
        <dbReference type="EMBL" id="MBB3097825.1"/>
    </source>
</evidence>
<dbReference type="SUPFAM" id="SSF56112">
    <property type="entry name" value="Protein kinase-like (PK-like)"/>
    <property type="match status" value="1"/>
</dbReference>
<dbReference type="RefSeq" id="WP_221245838.1">
    <property type="nucleotide sequence ID" value="NZ_BOME01000053.1"/>
</dbReference>
<name>A0A7W5FGV3_9ACTN</name>
<accession>A0A7W5FGV3</accession>
<comment type="caution">
    <text evidence="2">The sequence shown here is derived from an EMBL/GenBank/DDBJ whole genome shotgun (WGS) entry which is preliminary data.</text>
</comment>
<keyword evidence="3" id="KW-1185">Reference proteome</keyword>
<dbReference type="InterPro" id="IPR002575">
    <property type="entry name" value="Aminoglycoside_PTrfase"/>
</dbReference>
<dbReference type="AlphaFoldDB" id="A0A7W5FGV3"/>
<dbReference type="Proteomes" id="UP000590749">
    <property type="component" value="Unassembled WGS sequence"/>
</dbReference>
<evidence type="ECO:0000259" key="1">
    <source>
        <dbReference type="Pfam" id="PF01636"/>
    </source>
</evidence>
<organism evidence="2 3">
    <name type="scientific">Actinoplanes campanulatus</name>
    <dbReference type="NCBI Taxonomy" id="113559"/>
    <lineage>
        <taxon>Bacteria</taxon>
        <taxon>Bacillati</taxon>
        <taxon>Actinomycetota</taxon>
        <taxon>Actinomycetes</taxon>
        <taxon>Micromonosporales</taxon>
        <taxon>Micromonosporaceae</taxon>
        <taxon>Actinoplanes</taxon>
    </lineage>
</organism>